<dbReference type="Gene3D" id="3.40.50.300">
    <property type="entry name" value="P-loop containing nucleotide triphosphate hydrolases"/>
    <property type="match status" value="1"/>
</dbReference>
<comment type="caution">
    <text evidence="11">The sequence shown here is derived from an EMBL/GenBank/DDBJ whole genome shotgun (WGS) entry which is preliminary data.</text>
</comment>
<dbReference type="InterPro" id="IPR003593">
    <property type="entry name" value="AAA+_ATPase"/>
</dbReference>
<evidence type="ECO:0000256" key="4">
    <source>
        <dbReference type="ARBA" id="ARBA00022618"/>
    </source>
</evidence>
<accession>A0A934N2H7</accession>
<dbReference type="InterPro" id="IPR005286">
    <property type="entry name" value="Cell_div_FtsE"/>
</dbReference>
<name>A0A934N2H7_9BACT</name>
<dbReference type="InterPro" id="IPR003439">
    <property type="entry name" value="ABC_transporter-like_ATP-bd"/>
</dbReference>
<keyword evidence="6 9" id="KW-0067">ATP-binding</keyword>
<evidence type="ECO:0000313" key="11">
    <source>
        <dbReference type="EMBL" id="MBJ7598130.1"/>
    </source>
</evidence>
<evidence type="ECO:0000256" key="5">
    <source>
        <dbReference type="ARBA" id="ARBA00022741"/>
    </source>
</evidence>
<reference evidence="11" key="1">
    <citation type="submission" date="2020-10" db="EMBL/GenBank/DDBJ databases">
        <title>Ca. Dormibacterota MAGs.</title>
        <authorList>
            <person name="Montgomery K."/>
        </authorList>
    </citation>
    <scope>NUCLEOTIDE SEQUENCE [LARGE SCALE GENOMIC DNA]</scope>
    <source>
        <strain evidence="11">SC8812_S17_10</strain>
    </source>
</reference>
<dbReference type="FunFam" id="3.40.50.300:FF:000056">
    <property type="entry name" value="Cell division ATP-binding protein FtsE"/>
    <property type="match status" value="1"/>
</dbReference>
<evidence type="ECO:0000313" key="12">
    <source>
        <dbReference type="Proteomes" id="UP000612893"/>
    </source>
</evidence>
<protein>
    <recommendedName>
        <fullName evidence="2 9">Cell division ATP-binding protein FtsE</fullName>
    </recommendedName>
</protein>
<comment type="subcellular location">
    <subcellularLocation>
        <location evidence="9">Cell membrane</location>
        <topology evidence="9">Peripheral membrane protein</topology>
        <orientation evidence="9">Cytoplasmic side</orientation>
    </subcellularLocation>
</comment>
<dbReference type="Proteomes" id="UP000612893">
    <property type="component" value="Unassembled WGS sequence"/>
</dbReference>
<dbReference type="InterPro" id="IPR015854">
    <property type="entry name" value="ABC_transpr_LolD-like"/>
</dbReference>
<evidence type="ECO:0000256" key="8">
    <source>
        <dbReference type="ARBA" id="ARBA00023306"/>
    </source>
</evidence>
<dbReference type="PROSITE" id="PS00211">
    <property type="entry name" value="ABC_TRANSPORTER_1"/>
    <property type="match status" value="1"/>
</dbReference>
<evidence type="ECO:0000256" key="6">
    <source>
        <dbReference type="ARBA" id="ARBA00022840"/>
    </source>
</evidence>
<keyword evidence="5 9" id="KW-0547">Nucleotide-binding</keyword>
<feature type="domain" description="ABC transporter" evidence="10">
    <location>
        <begin position="2"/>
        <end position="235"/>
    </location>
</feature>
<evidence type="ECO:0000256" key="3">
    <source>
        <dbReference type="ARBA" id="ARBA00022475"/>
    </source>
</evidence>
<keyword evidence="3 9" id="KW-1003">Cell membrane</keyword>
<dbReference type="RefSeq" id="WP_350341368.1">
    <property type="nucleotide sequence ID" value="NZ_JAEKNR010000095.1"/>
</dbReference>
<dbReference type="PANTHER" id="PTHR24220:SF470">
    <property type="entry name" value="CELL DIVISION ATP-BINDING PROTEIN FTSE"/>
    <property type="match status" value="1"/>
</dbReference>
<organism evidence="11 12">
    <name type="scientific">Candidatus Nephthysia bennettiae</name>
    <dbReference type="NCBI Taxonomy" id="3127016"/>
    <lineage>
        <taxon>Bacteria</taxon>
        <taxon>Bacillati</taxon>
        <taxon>Candidatus Dormiibacterota</taxon>
        <taxon>Candidatus Dormibacteria</taxon>
        <taxon>Candidatus Dormibacterales</taxon>
        <taxon>Candidatus Dormibacteraceae</taxon>
        <taxon>Candidatus Nephthysia</taxon>
    </lineage>
</organism>
<dbReference type="SUPFAM" id="SSF52540">
    <property type="entry name" value="P-loop containing nucleoside triphosphate hydrolases"/>
    <property type="match status" value="1"/>
</dbReference>
<dbReference type="Pfam" id="PF00005">
    <property type="entry name" value="ABC_tran"/>
    <property type="match status" value="1"/>
</dbReference>
<dbReference type="AlphaFoldDB" id="A0A934N2H7"/>
<dbReference type="GO" id="GO:0005886">
    <property type="term" value="C:plasma membrane"/>
    <property type="evidence" value="ECO:0007669"/>
    <property type="project" value="UniProtKB-SubCell"/>
</dbReference>
<keyword evidence="8 9" id="KW-0131">Cell cycle</keyword>
<evidence type="ECO:0000256" key="2">
    <source>
        <dbReference type="ARBA" id="ARBA00020019"/>
    </source>
</evidence>
<evidence type="ECO:0000259" key="10">
    <source>
        <dbReference type="PROSITE" id="PS50893"/>
    </source>
</evidence>
<dbReference type="GO" id="GO:0005524">
    <property type="term" value="F:ATP binding"/>
    <property type="evidence" value="ECO:0007669"/>
    <property type="project" value="UniProtKB-UniRule"/>
</dbReference>
<gene>
    <name evidence="9 11" type="primary">ftsE</name>
    <name evidence="11" type="ORF">JF922_08600</name>
</gene>
<comment type="similarity">
    <text evidence="1 9">Belongs to the ABC transporter superfamily.</text>
</comment>
<dbReference type="InterPro" id="IPR027417">
    <property type="entry name" value="P-loop_NTPase"/>
</dbReference>
<proteinExistence type="inferred from homology"/>
<dbReference type="InterPro" id="IPR017871">
    <property type="entry name" value="ABC_transporter-like_CS"/>
</dbReference>
<dbReference type="EMBL" id="JAEKNR010000095">
    <property type="protein sequence ID" value="MBJ7598130.1"/>
    <property type="molecule type" value="Genomic_DNA"/>
</dbReference>
<comment type="function">
    <text evidence="9">Part of the ABC transporter FtsEX involved in cellular division.</text>
</comment>
<evidence type="ECO:0000256" key="7">
    <source>
        <dbReference type="ARBA" id="ARBA00023136"/>
    </source>
</evidence>
<comment type="subunit">
    <text evidence="9">Homodimer. Forms a membrane-associated complex with FtsX.</text>
</comment>
<keyword evidence="7 9" id="KW-0472">Membrane</keyword>
<sequence>MISFQQVWKRYPNGTEALKDVSLVVPEGDFVFLVGPSGAGKSTVVRLLIREERPTQGRIFVDGLELGPLPRRRLPHFRRKVGLVFQDFKLLPRLTVYENVAFALRVLGEPRDVITRRVGEALETVGLAHKHVKYPRELSGGEQQRVAIARALVPGPRLIVADEPTGNLDPATAWEIMQLFLRISANGSTVVMATHNREIVDLLRRRVVAIDNGRIVRDDRSGTYHENLAASALRA</sequence>
<keyword evidence="12" id="KW-1185">Reference proteome</keyword>
<evidence type="ECO:0000256" key="9">
    <source>
        <dbReference type="RuleBase" id="RU365094"/>
    </source>
</evidence>
<evidence type="ECO:0000256" key="1">
    <source>
        <dbReference type="ARBA" id="ARBA00005417"/>
    </source>
</evidence>
<dbReference type="NCBIfam" id="TIGR02673">
    <property type="entry name" value="FtsE"/>
    <property type="match status" value="1"/>
</dbReference>
<dbReference type="PANTHER" id="PTHR24220">
    <property type="entry name" value="IMPORT ATP-BINDING PROTEIN"/>
    <property type="match status" value="1"/>
</dbReference>
<dbReference type="GO" id="GO:0051301">
    <property type="term" value="P:cell division"/>
    <property type="evidence" value="ECO:0007669"/>
    <property type="project" value="UniProtKB-UniRule"/>
</dbReference>
<dbReference type="SMART" id="SM00382">
    <property type="entry name" value="AAA"/>
    <property type="match status" value="1"/>
</dbReference>
<keyword evidence="4 9" id="KW-0132">Cell division</keyword>
<dbReference type="PROSITE" id="PS50893">
    <property type="entry name" value="ABC_TRANSPORTER_2"/>
    <property type="match status" value="1"/>
</dbReference>